<dbReference type="EMBL" id="JADIML010000139">
    <property type="protein sequence ID" value="MBO8463277.1"/>
    <property type="molecule type" value="Genomic_DNA"/>
</dbReference>
<reference evidence="8" key="1">
    <citation type="submission" date="2020-10" db="EMBL/GenBank/DDBJ databases">
        <authorList>
            <person name="Gilroy R."/>
        </authorList>
    </citation>
    <scope>NUCLEOTIDE SEQUENCE</scope>
    <source>
        <strain evidence="8">E3-2379</strain>
    </source>
</reference>
<keyword evidence="1" id="KW-1003">Cell membrane</keyword>
<comment type="caution">
    <text evidence="8">The sequence shown here is derived from an EMBL/GenBank/DDBJ whole genome shotgun (WGS) entry which is preliminary data.</text>
</comment>
<proteinExistence type="predicted"/>
<evidence type="ECO:0000313" key="8">
    <source>
        <dbReference type="EMBL" id="MBO8463277.1"/>
    </source>
</evidence>
<feature type="transmembrane region" description="Helical" evidence="7">
    <location>
        <begin position="12"/>
        <end position="38"/>
    </location>
</feature>
<evidence type="ECO:0000256" key="6">
    <source>
        <dbReference type="ARBA" id="ARBA00023316"/>
    </source>
</evidence>
<dbReference type="AlphaFoldDB" id="A0A9D9N7N5"/>
<evidence type="ECO:0000256" key="7">
    <source>
        <dbReference type="SAM" id="Phobius"/>
    </source>
</evidence>
<dbReference type="GO" id="GO:0016829">
    <property type="term" value="F:lyase activity"/>
    <property type="evidence" value="ECO:0007669"/>
    <property type="project" value="UniProtKB-KW"/>
</dbReference>
<protein>
    <submittedName>
        <fullName evidence="8">Endolytic transglycosylase MltG</fullName>
    </submittedName>
</protein>
<evidence type="ECO:0000256" key="2">
    <source>
        <dbReference type="ARBA" id="ARBA00022692"/>
    </source>
</evidence>
<dbReference type="InterPro" id="IPR003770">
    <property type="entry name" value="MLTG-like"/>
</dbReference>
<dbReference type="Pfam" id="PF02618">
    <property type="entry name" value="YceG"/>
    <property type="match status" value="1"/>
</dbReference>
<keyword evidence="4 7" id="KW-0472">Membrane</keyword>
<dbReference type="PANTHER" id="PTHR30518:SF2">
    <property type="entry name" value="ENDOLYTIC MUREIN TRANSGLYCOSYLASE"/>
    <property type="match status" value="1"/>
</dbReference>
<keyword evidence="2 7" id="KW-0812">Transmembrane</keyword>
<keyword evidence="6" id="KW-0961">Cell wall biogenesis/degradation</keyword>
<gene>
    <name evidence="8" type="ORF">IAC13_05025</name>
</gene>
<dbReference type="Gene3D" id="3.30.1490.480">
    <property type="entry name" value="Endolytic murein transglycosylase"/>
    <property type="match status" value="1"/>
</dbReference>
<dbReference type="GO" id="GO:0071555">
    <property type="term" value="P:cell wall organization"/>
    <property type="evidence" value="ECO:0007669"/>
    <property type="project" value="UniProtKB-KW"/>
</dbReference>
<keyword evidence="5" id="KW-0456">Lyase</keyword>
<dbReference type="PANTHER" id="PTHR30518">
    <property type="entry name" value="ENDOLYTIC MUREIN TRANSGLYCOSYLASE"/>
    <property type="match status" value="1"/>
</dbReference>
<sequence length="132" mass="15229">MAKKQTSETLKVIFFSVLRLVVNLIILYLLIQFFLFAYRFSYQVFADEAYQPYNDTAVMVTVLEQDTMMNTADTLEKEGIIANKYIFILRYKFSKYNGNLKAGTYELSPAMTTDEILAILSNEELETNKGDT</sequence>
<keyword evidence="3 7" id="KW-1133">Transmembrane helix</keyword>
<evidence type="ECO:0000256" key="5">
    <source>
        <dbReference type="ARBA" id="ARBA00023239"/>
    </source>
</evidence>
<evidence type="ECO:0000256" key="4">
    <source>
        <dbReference type="ARBA" id="ARBA00023136"/>
    </source>
</evidence>
<accession>A0A9D9N7N5</accession>
<evidence type="ECO:0000256" key="3">
    <source>
        <dbReference type="ARBA" id="ARBA00022989"/>
    </source>
</evidence>
<dbReference type="Proteomes" id="UP000823618">
    <property type="component" value="Unassembled WGS sequence"/>
</dbReference>
<organism evidence="8 9">
    <name type="scientific">Candidatus Scybalomonas excrementavium</name>
    <dbReference type="NCBI Taxonomy" id="2840943"/>
    <lineage>
        <taxon>Bacteria</taxon>
        <taxon>Bacillati</taxon>
        <taxon>Bacillota</taxon>
        <taxon>Clostridia</taxon>
        <taxon>Lachnospirales</taxon>
        <taxon>Lachnospiraceae</taxon>
        <taxon>Lachnospiraceae incertae sedis</taxon>
        <taxon>Candidatus Scybalomonas</taxon>
    </lineage>
</organism>
<reference evidence="8" key="2">
    <citation type="journal article" date="2021" name="PeerJ">
        <title>Extensive microbial diversity within the chicken gut microbiome revealed by metagenomics and culture.</title>
        <authorList>
            <person name="Gilroy R."/>
            <person name="Ravi A."/>
            <person name="Getino M."/>
            <person name="Pursley I."/>
            <person name="Horton D.L."/>
            <person name="Alikhan N.F."/>
            <person name="Baker D."/>
            <person name="Gharbi K."/>
            <person name="Hall N."/>
            <person name="Watson M."/>
            <person name="Adriaenssens E.M."/>
            <person name="Foster-Nyarko E."/>
            <person name="Jarju S."/>
            <person name="Secka A."/>
            <person name="Antonio M."/>
            <person name="Oren A."/>
            <person name="Chaudhuri R.R."/>
            <person name="La Ragione R."/>
            <person name="Hildebrand F."/>
            <person name="Pallen M.J."/>
        </authorList>
    </citation>
    <scope>NUCLEOTIDE SEQUENCE</scope>
    <source>
        <strain evidence="8">E3-2379</strain>
    </source>
</reference>
<evidence type="ECO:0000256" key="1">
    <source>
        <dbReference type="ARBA" id="ARBA00022475"/>
    </source>
</evidence>
<name>A0A9D9N7N5_9FIRM</name>
<evidence type="ECO:0000313" key="9">
    <source>
        <dbReference type="Proteomes" id="UP000823618"/>
    </source>
</evidence>